<dbReference type="EMBL" id="JAVDYJ010000001">
    <property type="protein sequence ID" value="MDR7347922.1"/>
    <property type="molecule type" value="Genomic_DNA"/>
</dbReference>
<evidence type="ECO:0000313" key="1">
    <source>
        <dbReference type="EMBL" id="MDR7347922.1"/>
    </source>
</evidence>
<dbReference type="RefSeq" id="WP_310174639.1">
    <property type="nucleotide sequence ID" value="NZ_BAABHE010000002.1"/>
</dbReference>
<keyword evidence="2" id="KW-1185">Reference proteome</keyword>
<reference evidence="1 2" key="1">
    <citation type="submission" date="2023-07" db="EMBL/GenBank/DDBJ databases">
        <title>Sequencing the genomes of 1000 actinobacteria strains.</title>
        <authorList>
            <person name="Klenk H.-P."/>
        </authorList>
    </citation>
    <scope>NUCLEOTIDE SEQUENCE [LARGE SCALE GENOMIC DNA]</scope>
    <source>
        <strain evidence="1 2">DSM 22966</strain>
    </source>
</reference>
<proteinExistence type="predicted"/>
<comment type="caution">
    <text evidence="1">The sequence shown here is derived from an EMBL/GenBank/DDBJ whole genome shotgun (WGS) entry which is preliminary data.</text>
</comment>
<sequence>MDQLYEQISPISSWEHDLLQASAHNYSGYIRREITGNWRVIGDYLQSASELELEGVIEARVAPPNLVAVNGEGWVALATVKPISMTRSEITIAKFGETPEVQWTESWMSIIAKGGFDSIVSGPTAQWAEKFFI</sequence>
<name>A0ABU2B2V1_9MICC</name>
<gene>
    <name evidence="1" type="ORF">J2S62_002179</name>
</gene>
<accession>A0ABU2B2V1</accession>
<protein>
    <submittedName>
        <fullName evidence="1">Uncharacterized protein</fullName>
    </submittedName>
</protein>
<organism evidence="1 2">
    <name type="scientific">Enteractinococcus fodinae</name>
    <dbReference type="NCBI Taxonomy" id="684663"/>
    <lineage>
        <taxon>Bacteria</taxon>
        <taxon>Bacillati</taxon>
        <taxon>Actinomycetota</taxon>
        <taxon>Actinomycetes</taxon>
        <taxon>Micrococcales</taxon>
        <taxon>Micrococcaceae</taxon>
    </lineage>
</organism>
<dbReference type="Proteomes" id="UP001183794">
    <property type="component" value="Unassembled WGS sequence"/>
</dbReference>
<evidence type="ECO:0000313" key="2">
    <source>
        <dbReference type="Proteomes" id="UP001183794"/>
    </source>
</evidence>